<dbReference type="Proteomes" id="UP000622317">
    <property type="component" value="Unassembled WGS sequence"/>
</dbReference>
<sequence>MKFANQDESIDLERERDRVFKEKYDSRRNELKTTFLILKPLKWIYLRFWAAKEAKKEMIRRGHLPQGHSIHTFDNFN</sequence>
<gene>
    <name evidence="1" type="ORF">IEN85_10795</name>
</gene>
<comment type="caution">
    <text evidence="1">The sequence shown here is derived from an EMBL/GenBank/DDBJ whole genome shotgun (WGS) entry which is preliminary data.</text>
</comment>
<reference evidence="1" key="1">
    <citation type="submission" date="2020-09" db="EMBL/GenBank/DDBJ databases">
        <title>Pelagicoccus enzymogenes sp. nov. with an EPS production, isolated from marine sediment.</title>
        <authorList>
            <person name="Feng X."/>
        </authorList>
    </citation>
    <scope>NUCLEOTIDE SEQUENCE</scope>
    <source>
        <strain evidence="1">NFK12</strain>
    </source>
</reference>
<keyword evidence="2" id="KW-1185">Reference proteome</keyword>
<evidence type="ECO:0000313" key="1">
    <source>
        <dbReference type="EMBL" id="MBD5779976.1"/>
    </source>
</evidence>
<evidence type="ECO:0000313" key="2">
    <source>
        <dbReference type="Proteomes" id="UP000622317"/>
    </source>
</evidence>
<organism evidence="1 2">
    <name type="scientific">Pelagicoccus enzymogenes</name>
    <dbReference type="NCBI Taxonomy" id="2773457"/>
    <lineage>
        <taxon>Bacteria</taxon>
        <taxon>Pseudomonadati</taxon>
        <taxon>Verrucomicrobiota</taxon>
        <taxon>Opitutia</taxon>
        <taxon>Puniceicoccales</taxon>
        <taxon>Pelagicoccaceae</taxon>
        <taxon>Pelagicoccus</taxon>
    </lineage>
</organism>
<proteinExistence type="predicted"/>
<accession>A0A927FA21</accession>
<dbReference type="EMBL" id="JACYFG010000026">
    <property type="protein sequence ID" value="MBD5779976.1"/>
    <property type="molecule type" value="Genomic_DNA"/>
</dbReference>
<dbReference type="RefSeq" id="WP_191617104.1">
    <property type="nucleotide sequence ID" value="NZ_JACYFG010000026.1"/>
</dbReference>
<dbReference type="AlphaFoldDB" id="A0A927FA21"/>
<name>A0A927FA21_9BACT</name>
<protein>
    <submittedName>
        <fullName evidence="1">Uncharacterized protein</fullName>
    </submittedName>
</protein>